<dbReference type="PROSITE" id="PS51257">
    <property type="entry name" value="PROKAR_LIPOPROTEIN"/>
    <property type="match status" value="1"/>
</dbReference>
<accession>A0A9D1Q0A4</accession>
<evidence type="ECO:0000313" key="3">
    <source>
        <dbReference type="Proteomes" id="UP000823990"/>
    </source>
</evidence>
<reference evidence="2" key="1">
    <citation type="journal article" date="2021" name="PeerJ">
        <title>Extensive microbial diversity within the chicken gut microbiome revealed by metagenomics and culture.</title>
        <authorList>
            <person name="Gilroy R."/>
            <person name="Ravi A."/>
            <person name="Getino M."/>
            <person name="Pursley I."/>
            <person name="Horton D.L."/>
            <person name="Alikhan N.F."/>
            <person name="Baker D."/>
            <person name="Gharbi K."/>
            <person name="Hall N."/>
            <person name="Watson M."/>
            <person name="Adriaenssens E.M."/>
            <person name="Foster-Nyarko E."/>
            <person name="Jarju S."/>
            <person name="Secka A."/>
            <person name="Antonio M."/>
            <person name="Oren A."/>
            <person name="Chaudhuri R.R."/>
            <person name="La Ragione R."/>
            <person name="Hildebrand F."/>
            <person name="Pallen M.J."/>
        </authorList>
    </citation>
    <scope>NUCLEOTIDE SEQUENCE</scope>
    <source>
        <strain evidence="2">12435</strain>
    </source>
</reference>
<dbReference type="AlphaFoldDB" id="A0A9D1Q0A4"/>
<feature type="transmembrane region" description="Helical" evidence="1">
    <location>
        <begin position="7"/>
        <end position="28"/>
    </location>
</feature>
<organism evidence="2 3">
    <name type="scientific">Candidatus Protoclostridium stercorigallinarum</name>
    <dbReference type="NCBI Taxonomy" id="2838741"/>
    <lineage>
        <taxon>Bacteria</taxon>
        <taxon>Bacillati</taxon>
        <taxon>Bacillota</taxon>
        <taxon>Clostridia</taxon>
        <taxon>Candidatus Protoclostridium</taxon>
    </lineage>
</organism>
<dbReference type="EMBL" id="DXHS01000059">
    <property type="protein sequence ID" value="HIW02366.1"/>
    <property type="molecule type" value="Genomic_DNA"/>
</dbReference>
<keyword evidence="1" id="KW-0472">Membrane</keyword>
<name>A0A9D1Q0A4_9FIRM</name>
<keyword evidence="1" id="KW-1133">Transmembrane helix</keyword>
<protein>
    <submittedName>
        <fullName evidence="2">Uncharacterized protein</fullName>
    </submittedName>
</protein>
<evidence type="ECO:0000256" key="1">
    <source>
        <dbReference type="SAM" id="Phobius"/>
    </source>
</evidence>
<keyword evidence="1" id="KW-0812">Transmembrane</keyword>
<gene>
    <name evidence="2" type="ORF">H9892_03420</name>
</gene>
<dbReference type="Proteomes" id="UP000823990">
    <property type="component" value="Unassembled WGS sequence"/>
</dbReference>
<reference evidence="2" key="2">
    <citation type="submission" date="2021-04" db="EMBL/GenBank/DDBJ databases">
        <authorList>
            <person name="Gilroy R."/>
        </authorList>
    </citation>
    <scope>NUCLEOTIDE SEQUENCE</scope>
    <source>
        <strain evidence="2">12435</strain>
    </source>
</reference>
<sequence length="177" mass="20141">MKRATKIFVYIFATLFVVLIVGGCFFARTFAPPGKVGTYGETFYTAEDKENYIKCEEYDRSLRSYHTVPSLEDDFAAGSLIAILDAEHSGIGVPGSFYDRNYVIKVLDGIENIDAYKTEFYFENEPYEVYDYTHRVMVRIELEIPGKDNVLRALEDLQNCGIFACVEADHDYVAVSD</sequence>
<evidence type="ECO:0000313" key="2">
    <source>
        <dbReference type="EMBL" id="HIW02366.1"/>
    </source>
</evidence>
<proteinExistence type="predicted"/>
<comment type="caution">
    <text evidence="2">The sequence shown here is derived from an EMBL/GenBank/DDBJ whole genome shotgun (WGS) entry which is preliminary data.</text>
</comment>